<gene>
    <name evidence="1" type="ORF">GHT06_013517</name>
</gene>
<dbReference type="EMBL" id="WJBH02000004">
    <property type="protein sequence ID" value="KAI9559520.1"/>
    <property type="molecule type" value="Genomic_DNA"/>
</dbReference>
<dbReference type="AlphaFoldDB" id="A0AAD5LCQ7"/>
<sequence>MWKVEIVKELIPSKDGQNRSDILKTPNGNLINKVIQSLHPLELGEDQEEDLKITNQELKTGPEQEPKPEGFNLNLISITATLWKLCFNLGLGPEANESIEGSDDTAIASCSGTVSVVSPPKKRNRFLDDLKRKASAELSEVDRYINGGYGVLEDLNRYPTIKQIFMYIYLTK</sequence>
<accession>A0AAD5LCQ7</accession>
<protein>
    <submittedName>
        <fullName evidence="1">Uncharacterized protein</fullName>
    </submittedName>
</protein>
<evidence type="ECO:0000313" key="1">
    <source>
        <dbReference type="EMBL" id="KAI9559520.1"/>
    </source>
</evidence>
<dbReference type="Proteomes" id="UP000820818">
    <property type="component" value="Linkage Group LG4"/>
</dbReference>
<name>A0AAD5LCQ7_9CRUS</name>
<organism evidence="1 2">
    <name type="scientific">Daphnia sinensis</name>
    <dbReference type="NCBI Taxonomy" id="1820382"/>
    <lineage>
        <taxon>Eukaryota</taxon>
        <taxon>Metazoa</taxon>
        <taxon>Ecdysozoa</taxon>
        <taxon>Arthropoda</taxon>
        <taxon>Crustacea</taxon>
        <taxon>Branchiopoda</taxon>
        <taxon>Diplostraca</taxon>
        <taxon>Cladocera</taxon>
        <taxon>Anomopoda</taxon>
        <taxon>Daphniidae</taxon>
        <taxon>Daphnia</taxon>
        <taxon>Daphnia similis group</taxon>
    </lineage>
</organism>
<reference evidence="1 2" key="1">
    <citation type="submission" date="2022-05" db="EMBL/GenBank/DDBJ databases">
        <title>A multi-omics perspective on studying reproductive biology in Daphnia sinensis.</title>
        <authorList>
            <person name="Jia J."/>
        </authorList>
    </citation>
    <scope>NUCLEOTIDE SEQUENCE [LARGE SCALE GENOMIC DNA]</scope>
    <source>
        <strain evidence="1 2">WSL</strain>
    </source>
</reference>
<evidence type="ECO:0000313" key="2">
    <source>
        <dbReference type="Proteomes" id="UP000820818"/>
    </source>
</evidence>
<keyword evidence="2" id="KW-1185">Reference proteome</keyword>
<comment type="caution">
    <text evidence="1">The sequence shown here is derived from an EMBL/GenBank/DDBJ whole genome shotgun (WGS) entry which is preliminary data.</text>
</comment>
<proteinExistence type="predicted"/>